<dbReference type="PANTHER" id="PTHR33360:SF2">
    <property type="entry name" value="TRANSPOSASE FOR INSERTION SEQUENCE ELEMENT IS200"/>
    <property type="match status" value="1"/>
</dbReference>
<keyword evidence="3" id="KW-1185">Reference proteome</keyword>
<dbReference type="AlphaFoldDB" id="A0A5M8QYH2"/>
<dbReference type="InterPro" id="IPR036515">
    <property type="entry name" value="Transposase_17_sf"/>
</dbReference>
<evidence type="ECO:0000259" key="1">
    <source>
        <dbReference type="SMART" id="SM01321"/>
    </source>
</evidence>
<sequence length="152" mass="18082">MANTYTQIHLQIVFAVKHRQCLIHPSWKDELFKYMTGIIQNHNHKVLQINGMPDHVHILIGMRPTQALSDLMKKVKGESSEWINKNKFINTKFSWQEGFGAFSYSQSQLPTIINYIRNQEVHHSKKSFRKEYLTMLDKNDVQYDERYVFHDV</sequence>
<gene>
    <name evidence="2" type="primary">tnpA</name>
    <name evidence="2" type="ORF">FEM33_07610</name>
</gene>
<reference evidence="2 3" key="1">
    <citation type="submission" date="2019-05" db="EMBL/GenBank/DDBJ databases">
        <authorList>
            <person name="Qu J.-H."/>
        </authorList>
    </citation>
    <scope>NUCLEOTIDE SEQUENCE [LARGE SCALE GENOMIC DNA]</scope>
    <source>
        <strain evidence="2 3">NS28</strain>
    </source>
</reference>
<comment type="caution">
    <text evidence="2">The sequence shown here is derived from an EMBL/GenBank/DDBJ whole genome shotgun (WGS) entry which is preliminary data.</text>
</comment>
<feature type="domain" description="Transposase IS200-like" evidence="1">
    <location>
        <begin position="5"/>
        <end position="119"/>
    </location>
</feature>
<accession>A0A5M8QYH2</accession>
<dbReference type="Proteomes" id="UP000323994">
    <property type="component" value="Unassembled WGS sequence"/>
</dbReference>
<dbReference type="SUPFAM" id="SSF143422">
    <property type="entry name" value="Transposase IS200-like"/>
    <property type="match status" value="1"/>
</dbReference>
<protein>
    <submittedName>
        <fullName evidence="2">IS200/IS605 family transposase</fullName>
    </submittedName>
</protein>
<dbReference type="EMBL" id="VBSN01000027">
    <property type="protein sequence ID" value="KAA6440451.1"/>
    <property type="molecule type" value="Genomic_DNA"/>
</dbReference>
<dbReference type="InterPro" id="IPR002686">
    <property type="entry name" value="Transposase_17"/>
</dbReference>
<dbReference type="NCBIfam" id="NF033573">
    <property type="entry name" value="transpos_IS200"/>
    <property type="match status" value="1"/>
</dbReference>
<dbReference type="GO" id="GO:0006313">
    <property type="term" value="P:DNA transposition"/>
    <property type="evidence" value="ECO:0007669"/>
    <property type="project" value="InterPro"/>
</dbReference>
<evidence type="ECO:0000313" key="3">
    <source>
        <dbReference type="Proteomes" id="UP000323994"/>
    </source>
</evidence>
<dbReference type="SMART" id="SM01321">
    <property type="entry name" value="Y1_Tnp"/>
    <property type="match status" value="1"/>
</dbReference>
<dbReference type="OrthoDB" id="9797997at2"/>
<dbReference type="Gene3D" id="3.30.70.1290">
    <property type="entry name" value="Transposase IS200-like"/>
    <property type="match status" value="1"/>
</dbReference>
<dbReference type="Pfam" id="PF01797">
    <property type="entry name" value="Y1_Tnp"/>
    <property type="match status" value="1"/>
</dbReference>
<name>A0A5M8QYH2_9BACT</name>
<organism evidence="2 3">
    <name type="scientific">Dyadobacter flavalbus</name>
    <dbReference type="NCBI Taxonomy" id="2579942"/>
    <lineage>
        <taxon>Bacteria</taxon>
        <taxon>Pseudomonadati</taxon>
        <taxon>Bacteroidota</taxon>
        <taxon>Cytophagia</taxon>
        <taxon>Cytophagales</taxon>
        <taxon>Spirosomataceae</taxon>
        <taxon>Dyadobacter</taxon>
    </lineage>
</organism>
<dbReference type="GO" id="GO:0003677">
    <property type="term" value="F:DNA binding"/>
    <property type="evidence" value="ECO:0007669"/>
    <property type="project" value="InterPro"/>
</dbReference>
<evidence type="ECO:0000313" key="2">
    <source>
        <dbReference type="EMBL" id="KAA6440451.1"/>
    </source>
</evidence>
<dbReference type="RefSeq" id="WP_139011463.1">
    <property type="nucleotide sequence ID" value="NZ_VBSN01000027.1"/>
</dbReference>
<proteinExistence type="predicted"/>
<dbReference type="GO" id="GO:0004803">
    <property type="term" value="F:transposase activity"/>
    <property type="evidence" value="ECO:0007669"/>
    <property type="project" value="InterPro"/>
</dbReference>
<dbReference type="PANTHER" id="PTHR33360">
    <property type="entry name" value="TRANSPOSASE FOR INSERTION SEQUENCE ELEMENT IS200"/>
    <property type="match status" value="1"/>
</dbReference>